<dbReference type="Gene3D" id="1.10.540.10">
    <property type="entry name" value="Acyl-CoA dehydrogenase/oxidase, N-terminal domain"/>
    <property type="match status" value="1"/>
</dbReference>
<dbReference type="InterPro" id="IPR037069">
    <property type="entry name" value="AcylCoA_DH/ox_N_sf"/>
</dbReference>
<name>A0A931GMP5_9ACTN</name>
<dbReference type="AlphaFoldDB" id="A0A931GMP5"/>
<accession>A0A931GMP5</accession>
<dbReference type="InterPro" id="IPR009100">
    <property type="entry name" value="AcylCoA_DH/oxidase_NM_dom_sf"/>
</dbReference>
<dbReference type="Pfam" id="PF00441">
    <property type="entry name" value="Acyl-CoA_dh_1"/>
    <property type="match status" value="1"/>
</dbReference>
<keyword evidence="4" id="KW-0274">FAD</keyword>
<gene>
    <name evidence="7" type="ORF">IW256_002814</name>
</gene>
<dbReference type="PANTHER" id="PTHR43884">
    <property type="entry name" value="ACYL-COA DEHYDROGENASE"/>
    <property type="match status" value="1"/>
</dbReference>
<evidence type="ECO:0000256" key="4">
    <source>
        <dbReference type="ARBA" id="ARBA00022827"/>
    </source>
</evidence>
<proteinExistence type="inferred from homology"/>
<keyword evidence="8" id="KW-1185">Reference proteome</keyword>
<dbReference type="SUPFAM" id="SSF56645">
    <property type="entry name" value="Acyl-CoA dehydrogenase NM domain-like"/>
    <property type="match status" value="1"/>
</dbReference>
<dbReference type="SUPFAM" id="SSF47203">
    <property type="entry name" value="Acyl-CoA dehydrogenase C-terminal domain-like"/>
    <property type="match status" value="1"/>
</dbReference>
<dbReference type="InterPro" id="IPR036250">
    <property type="entry name" value="AcylCo_DH-like_C"/>
</dbReference>
<keyword evidence="3" id="KW-0285">Flavoprotein</keyword>
<dbReference type="RefSeq" id="WP_197011392.1">
    <property type="nucleotide sequence ID" value="NZ_BAABES010000005.1"/>
</dbReference>
<dbReference type="PANTHER" id="PTHR43884:SF20">
    <property type="entry name" value="ACYL-COA DEHYDROGENASE FADE28"/>
    <property type="match status" value="1"/>
</dbReference>
<keyword evidence="5" id="KW-0560">Oxidoreductase</keyword>
<evidence type="ECO:0000256" key="5">
    <source>
        <dbReference type="ARBA" id="ARBA00023002"/>
    </source>
</evidence>
<evidence type="ECO:0000256" key="3">
    <source>
        <dbReference type="ARBA" id="ARBA00022630"/>
    </source>
</evidence>
<evidence type="ECO:0000313" key="7">
    <source>
        <dbReference type="EMBL" id="MBG6088701.1"/>
    </source>
</evidence>
<dbReference type="EMBL" id="JADOUA010000001">
    <property type="protein sequence ID" value="MBG6088701.1"/>
    <property type="molecule type" value="Genomic_DNA"/>
</dbReference>
<dbReference type="InterPro" id="IPR009075">
    <property type="entry name" value="AcylCo_DH/oxidase_C"/>
</dbReference>
<evidence type="ECO:0000256" key="2">
    <source>
        <dbReference type="ARBA" id="ARBA00009347"/>
    </source>
</evidence>
<organism evidence="7 8">
    <name type="scientific">Actinomadura viridis</name>
    <dbReference type="NCBI Taxonomy" id="58110"/>
    <lineage>
        <taxon>Bacteria</taxon>
        <taxon>Bacillati</taxon>
        <taxon>Actinomycetota</taxon>
        <taxon>Actinomycetes</taxon>
        <taxon>Streptosporangiales</taxon>
        <taxon>Thermomonosporaceae</taxon>
        <taxon>Actinomadura</taxon>
    </lineage>
</organism>
<feature type="domain" description="Acyl-CoA dehydrogenase/oxidase C-terminal" evidence="6">
    <location>
        <begin position="200"/>
        <end position="330"/>
    </location>
</feature>
<dbReference type="GO" id="GO:0050660">
    <property type="term" value="F:flavin adenine dinucleotide binding"/>
    <property type="evidence" value="ECO:0007669"/>
    <property type="project" value="InterPro"/>
</dbReference>
<reference evidence="7" key="1">
    <citation type="submission" date="2020-11" db="EMBL/GenBank/DDBJ databases">
        <title>Sequencing the genomes of 1000 actinobacteria strains.</title>
        <authorList>
            <person name="Klenk H.-P."/>
        </authorList>
    </citation>
    <scope>NUCLEOTIDE SEQUENCE</scope>
    <source>
        <strain evidence="7">DSM 43175</strain>
    </source>
</reference>
<protein>
    <submittedName>
        <fullName evidence="7">Alkylation response protein AidB-like acyl-CoA dehydrogenase</fullName>
    </submittedName>
</protein>
<evidence type="ECO:0000259" key="6">
    <source>
        <dbReference type="Pfam" id="PF00441"/>
    </source>
</evidence>
<dbReference type="Proteomes" id="UP000614047">
    <property type="component" value="Unassembled WGS sequence"/>
</dbReference>
<dbReference type="GO" id="GO:0003995">
    <property type="term" value="F:acyl-CoA dehydrogenase activity"/>
    <property type="evidence" value="ECO:0007669"/>
    <property type="project" value="TreeGrafter"/>
</dbReference>
<comment type="similarity">
    <text evidence="2">Belongs to the acyl-CoA dehydrogenase family.</text>
</comment>
<evidence type="ECO:0000313" key="8">
    <source>
        <dbReference type="Proteomes" id="UP000614047"/>
    </source>
</evidence>
<comment type="caution">
    <text evidence="7">The sequence shown here is derived from an EMBL/GenBank/DDBJ whole genome shotgun (WGS) entry which is preliminary data.</text>
</comment>
<evidence type="ECO:0000256" key="1">
    <source>
        <dbReference type="ARBA" id="ARBA00001974"/>
    </source>
</evidence>
<dbReference type="Gene3D" id="1.20.140.10">
    <property type="entry name" value="Butyryl-CoA Dehydrogenase, subunit A, domain 3"/>
    <property type="match status" value="1"/>
</dbReference>
<sequence length="341" mass="35326">MEATFTREQRDIEEAVRSIAKEEKVTARDALAGEWRPPGCDAVLLADFGLLGVPEAAGGVGSSLVDLLVAVEVLGEHLVPSRFPAHAAAVQLAAGLGELDGDVLQGRTVLTPAADVPGEAGWPGPSPAGGPLVRTLVPYAAQADRFAVLGADGVRIAAPAGIVLRESFDPSVPLSDVTFDVPHDSGAAGPAGTGAGRAALVAAAELCGVAAGAIELAAGYARTRKQFGRVIGSFQGVAFQLADAVKHRKAAWDLTLYAAWAVDRGRPEAESLVHAAKAAAGRAAVFAAERGIQVHGGMGITMEADPHLFLRRAHVLDARLGRGSWHRRRVGELQVRQRRGA</sequence>
<comment type="cofactor">
    <cofactor evidence="1">
        <name>FAD</name>
        <dbReference type="ChEBI" id="CHEBI:57692"/>
    </cofactor>
</comment>